<dbReference type="OrthoDB" id="9801123at2"/>
<dbReference type="Gene3D" id="1.10.10.60">
    <property type="entry name" value="Homeodomain-like"/>
    <property type="match status" value="2"/>
</dbReference>
<dbReference type="EMBL" id="CP020991">
    <property type="protein sequence ID" value="AUO19040.1"/>
    <property type="molecule type" value="Genomic_DNA"/>
</dbReference>
<dbReference type="InterPro" id="IPR029441">
    <property type="entry name" value="Cass2"/>
</dbReference>
<proteinExistence type="predicted"/>
<evidence type="ECO:0000313" key="5">
    <source>
        <dbReference type="EMBL" id="AUO19040.1"/>
    </source>
</evidence>
<sequence>MDWIEGLNKSIEYIEENLTETIEMEKAAQLAACSVFQYQRIFPYIAGVTISEYIRRRRMSAAAFDLINGHEKIIDLSLKYGYESPTAFNRAFQSVHGISPSKAKSEGVRLTTFPRITFTLSIKGEEAMDYKIKTKKSFRIVGFSLKEPMTMEECFEKVPQFWKNVGEQGGIDKLCALMDGSEPEGILGVSTCDKGDFSGYFIAVATEKPVPDGMEEYIIPETTYAMFESVGPMPESIQNTQQRIISEWLPTSGYEYAAAPDIEVYPERYQQAEDYRSEVWLPIVKK</sequence>
<evidence type="ECO:0000256" key="3">
    <source>
        <dbReference type="ARBA" id="ARBA00023163"/>
    </source>
</evidence>
<dbReference type="SMART" id="SM00871">
    <property type="entry name" value="AraC_E_bind"/>
    <property type="match status" value="1"/>
</dbReference>
<dbReference type="Pfam" id="PF14526">
    <property type="entry name" value="Cass2"/>
    <property type="match status" value="1"/>
</dbReference>
<evidence type="ECO:0000256" key="1">
    <source>
        <dbReference type="ARBA" id="ARBA00023015"/>
    </source>
</evidence>
<dbReference type="SUPFAM" id="SSF55136">
    <property type="entry name" value="Probable bacterial effector-binding domain"/>
    <property type="match status" value="1"/>
</dbReference>
<evidence type="ECO:0000259" key="4">
    <source>
        <dbReference type="PROSITE" id="PS01124"/>
    </source>
</evidence>
<name>A0A2K9P1C0_9FIRM</name>
<keyword evidence="6" id="KW-1185">Reference proteome</keyword>
<dbReference type="GeneID" id="98062280"/>
<evidence type="ECO:0000256" key="2">
    <source>
        <dbReference type="ARBA" id="ARBA00023125"/>
    </source>
</evidence>
<dbReference type="InterPro" id="IPR050959">
    <property type="entry name" value="MarA-like"/>
</dbReference>
<dbReference type="SMART" id="SM00342">
    <property type="entry name" value="HTH_ARAC"/>
    <property type="match status" value="1"/>
</dbReference>
<dbReference type="PANTHER" id="PTHR47504:SF5">
    <property type="entry name" value="RIGHT ORIGIN-BINDING PROTEIN"/>
    <property type="match status" value="1"/>
</dbReference>
<dbReference type="KEGG" id="mpec:B9O19_00864"/>
<dbReference type="GO" id="GO:0043565">
    <property type="term" value="F:sequence-specific DNA binding"/>
    <property type="evidence" value="ECO:0007669"/>
    <property type="project" value="InterPro"/>
</dbReference>
<protein>
    <submittedName>
        <fullName evidence="5">AraC family transcriptional regulator</fullName>
    </submittedName>
</protein>
<accession>A0A2K9P1C0</accession>
<evidence type="ECO:0000313" key="6">
    <source>
        <dbReference type="Proteomes" id="UP000235589"/>
    </source>
</evidence>
<gene>
    <name evidence="5" type="ORF">B9O19_00864</name>
</gene>
<dbReference type="AlphaFoldDB" id="A0A2K9P1C0"/>
<dbReference type="SUPFAM" id="SSF46689">
    <property type="entry name" value="Homeodomain-like"/>
    <property type="match status" value="2"/>
</dbReference>
<dbReference type="InterPro" id="IPR009057">
    <property type="entry name" value="Homeodomain-like_sf"/>
</dbReference>
<reference evidence="5 6" key="1">
    <citation type="submission" date="2017-04" db="EMBL/GenBank/DDBJ databases">
        <title>Monoglobus pectinilyticus 14 draft genome.</title>
        <authorList>
            <person name="Kim C."/>
            <person name="Rosendale D.I."/>
            <person name="Kelly W.J."/>
            <person name="Tannock G.W."/>
            <person name="Patchett M.L."/>
            <person name="Jordens J.Z."/>
        </authorList>
    </citation>
    <scope>NUCLEOTIDE SEQUENCE [LARGE SCALE GENOMIC DNA]</scope>
    <source>
        <strain evidence="5 6">14</strain>
    </source>
</reference>
<dbReference type="InterPro" id="IPR018060">
    <property type="entry name" value="HTH_AraC"/>
</dbReference>
<feature type="domain" description="HTH araC/xylS-type" evidence="4">
    <location>
        <begin position="8"/>
        <end position="106"/>
    </location>
</feature>
<dbReference type="Proteomes" id="UP000235589">
    <property type="component" value="Chromosome"/>
</dbReference>
<dbReference type="InterPro" id="IPR018062">
    <property type="entry name" value="HTH_AraC-typ_CS"/>
</dbReference>
<dbReference type="InterPro" id="IPR011256">
    <property type="entry name" value="Reg_factor_effector_dom_sf"/>
</dbReference>
<dbReference type="RefSeq" id="WP_102365279.1">
    <property type="nucleotide sequence ID" value="NZ_CP020991.1"/>
</dbReference>
<dbReference type="Gene3D" id="3.20.80.10">
    <property type="entry name" value="Regulatory factor, effector binding domain"/>
    <property type="match status" value="1"/>
</dbReference>
<dbReference type="PROSITE" id="PS00041">
    <property type="entry name" value="HTH_ARAC_FAMILY_1"/>
    <property type="match status" value="1"/>
</dbReference>
<keyword evidence="2" id="KW-0238">DNA-binding</keyword>
<dbReference type="PANTHER" id="PTHR47504">
    <property type="entry name" value="RIGHT ORIGIN-BINDING PROTEIN"/>
    <property type="match status" value="1"/>
</dbReference>
<dbReference type="PROSITE" id="PS01124">
    <property type="entry name" value="HTH_ARAC_FAMILY_2"/>
    <property type="match status" value="1"/>
</dbReference>
<keyword evidence="3" id="KW-0804">Transcription</keyword>
<organism evidence="5 6">
    <name type="scientific">Monoglobus pectinilyticus</name>
    <dbReference type="NCBI Taxonomy" id="1981510"/>
    <lineage>
        <taxon>Bacteria</taxon>
        <taxon>Bacillati</taxon>
        <taxon>Bacillota</taxon>
        <taxon>Clostridia</taxon>
        <taxon>Monoglobales</taxon>
        <taxon>Monoglobaceae</taxon>
        <taxon>Monoglobus</taxon>
    </lineage>
</organism>
<dbReference type="Pfam" id="PF12833">
    <property type="entry name" value="HTH_18"/>
    <property type="match status" value="1"/>
</dbReference>
<keyword evidence="1" id="KW-0805">Transcription regulation</keyword>
<dbReference type="InterPro" id="IPR010499">
    <property type="entry name" value="AraC_E-bd"/>
</dbReference>
<dbReference type="GO" id="GO:0003700">
    <property type="term" value="F:DNA-binding transcription factor activity"/>
    <property type="evidence" value="ECO:0007669"/>
    <property type="project" value="InterPro"/>
</dbReference>